<sequence>MGLHISKLGKTTESTEAFDNSIFDDLDSESDKIGALFDIDNVDMIDDDEDNGDDLHDGESLELEIEKDDNGITYEDDSGFEITSLPMKDIETPEVSFKSIQDQVFDDQDPEISKPTSPSTTIPDSAPTEPVQQEETPQLYKNTGMTKDEWLKVIKTWWKEKN</sequence>
<accession>A0ACB9JZJ2</accession>
<evidence type="ECO:0000313" key="2">
    <source>
        <dbReference type="Proteomes" id="UP001056120"/>
    </source>
</evidence>
<reference evidence="1 2" key="2">
    <citation type="journal article" date="2022" name="Mol. Ecol. Resour.">
        <title>The genomes of chicory, endive, great burdock and yacon provide insights into Asteraceae paleo-polyploidization history and plant inulin production.</title>
        <authorList>
            <person name="Fan W."/>
            <person name="Wang S."/>
            <person name="Wang H."/>
            <person name="Wang A."/>
            <person name="Jiang F."/>
            <person name="Liu H."/>
            <person name="Zhao H."/>
            <person name="Xu D."/>
            <person name="Zhang Y."/>
        </authorList>
    </citation>
    <scope>NUCLEOTIDE SEQUENCE [LARGE SCALE GENOMIC DNA]</scope>
    <source>
        <strain evidence="2">cv. Yunnan</strain>
        <tissue evidence="1">Leaves</tissue>
    </source>
</reference>
<evidence type="ECO:0000313" key="1">
    <source>
        <dbReference type="EMBL" id="KAI3825400.1"/>
    </source>
</evidence>
<keyword evidence="2" id="KW-1185">Reference proteome</keyword>
<comment type="caution">
    <text evidence="1">The sequence shown here is derived from an EMBL/GenBank/DDBJ whole genome shotgun (WGS) entry which is preliminary data.</text>
</comment>
<proteinExistence type="predicted"/>
<gene>
    <name evidence="1" type="ORF">L1987_06883</name>
</gene>
<dbReference type="EMBL" id="CM042019">
    <property type="protein sequence ID" value="KAI3825400.1"/>
    <property type="molecule type" value="Genomic_DNA"/>
</dbReference>
<organism evidence="1 2">
    <name type="scientific">Smallanthus sonchifolius</name>
    <dbReference type="NCBI Taxonomy" id="185202"/>
    <lineage>
        <taxon>Eukaryota</taxon>
        <taxon>Viridiplantae</taxon>
        <taxon>Streptophyta</taxon>
        <taxon>Embryophyta</taxon>
        <taxon>Tracheophyta</taxon>
        <taxon>Spermatophyta</taxon>
        <taxon>Magnoliopsida</taxon>
        <taxon>eudicotyledons</taxon>
        <taxon>Gunneridae</taxon>
        <taxon>Pentapetalae</taxon>
        <taxon>asterids</taxon>
        <taxon>campanulids</taxon>
        <taxon>Asterales</taxon>
        <taxon>Asteraceae</taxon>
        <taxon>Asteroideae</taxon>
        <taxon>Heliantheae alliance</taxon>
        <taxon>Millerieae</taxon>
        <taxon>Smallanthus</taxon>
    </lineage>
</organism>
<protein>
    <submittedName>
        <fullName evidence="1">Uncharacterized protein</fullName>
    </submittedName>
</protein>
<dbReference type="Proteomes" id="UP001056120">
    <property type="component" value="Linkage Group LG02"/>
</dbReference>
<reference evidence="2" key="1">
    <citation type="journal article" date="2022" name="Mol. Ecol. Resour.">
        <title>The genomes of chicory, endive, great burdock and yacon provide insights into Asteraceae palaeo-polyploidization history and plant inulin production.</title>
        <authorList>
            <person name="Fan W."/>
            <person name="Wang S."/>
            <person name="Wang H."/>
            <person name="Wang A."/>
            <person name="Jiang F."/>
            <person name="Liu H."/>
            <person name="Zhao H."/>
            <person name="Xu D."/>
            <person name="Zhang Y."/>
        </authorList>
    </citation>
    <scope>NUCLEOTIDE SEQUENCE [LARGE SCALE GENOMIC DNA]</scope>
    <source>
        <strain evidence="2">cv. Yunnan</strain>
    </source>
</reference>
<name>A0ACB9JZJ2_9ASTR</name>